<feature type="domain" description="Rubrerythrin diiron-binding" evidence="1">
    <location>
        <begin position="43"/>
        <end position="137"/>
    </location>
</feature>
<organism evidence="2 3">
    <name type="scientific">Cohnella nanjingensis</name>
    <dbReference type="NCBI Taxonomy" id="1387779"/>
    <lineage>
        <taxon>Bacteria</taxon>
        <taxon>Bacillati</taxon>
        <taxon>Bacillota</taxon>
        <taxon>Bacilli</taxon>
        <taxon>Bacillales</taxon>
        <taxon>Paenibacillaceae</taxon>
        <taxon>Cohnella</taxon>
    </lineage>
</organism>
<dbReference type="CDD" id="cd00657">
    <property type="entry name" value="Ferritin_like"/>
    <property type="match status" value="1"/>
</dbReference>
<dbReference type="InterPro" id="IPR003251">
    <property type="entry name" value="Rr_diiron-bd_dom"/>
</dbReference>
<sequence length="172" mass="19813">MFTAYYPQAVYFPQGAYFPPAGDYGYRATFTPVWATSFAEATEMIKEAVQGERNDELFYDQLIRMAPDRAQADLIASIRDDERQHNRMFREMYAILTGRQVPPAANEPPERFGTYAEGLEKALMGELAAVENYRRIWFGLPPGIYRDTAYGIILDEQKHADKYNYLLGKNRT</sequence>
<evidence type="ECO:0000313" key="2">
    <source>
        <dbReference type="EMBL" id="MBB6674925.1"/>
    </source>
</evidence>
<dbReference type="EMBL" id="JACJVP010000058">
    <property type="protein sequence ID" value="MBB6674925.1"/>
    <property type="molecule type" value="Genomic_DNA"/>
</dbReference>
<dbReference type="InterPro" id="IPR009078">
    <property type="entry name" value="Ferritin-like_SF"/>
</dbReference>
<dbReference type="RefSeq" id="WP_185672786.1">
    <property type="nucleotide sequence ID" value="NZ_JACJVP010000058.1"/>
</dbReference>
<dbReference type="Pfam" id="PF02915">
    <property type="entry name" value="Rubrerythrin"/>
    <property type="match status" value="1"/>
</dbReference>
<comment type="caution">
    <text evidence="2">The sequence shown here is derived from an EMBL/GenBank/DDBJ whole genome shotgun (WGS) entry which is preliminary data.</text>
</comment>
<protein>
    <submittedName>
        <fullName evidence="2">Ferritin-like domain-containing protein</fullName>
    </submittedName>
</protein>
<dbReference type="Proteomes" id="UP000547209">
    <property type="component" value="Unassembled WGS sequence"/>
</dbReference>
<keyword evidence="3" id="KW-1185">Reference proteome</keyword>
<evidence type="ECO:0000259" key="1">
    <source>
        <dbReference type="Pfam" id="PF02915"/>
    </source>
</evidence>
<accession>A0A7X0RZ08</accession>
<dbReference type="InterPro" id="IPR012347">
    <property type="entry name" value="Ferritin-like"/>
</dbReference>
<name>A0A7X0RZ08_9BACL</name>
<evidence type="ECO:0000313" key="3">
    <source>
        <dbReference type="Proteomes" id="UP000547209"/>
    </source>
</evidence>
<dbReference type="GO" id="GO:0046872">
    <property type="term" value="F:metal ion binding"/>
    <property type="evidence" value="ECO:0007669"/>
    <property type="project" value="InterPro"/>
</dbReference>
<dbReference type="AlphaFoldDB" id="A0A7X0RZ08"/>
<dbReference type="SUPFAM" id="SSF47240">
    <property type="entry name" value="Ferritin-like"/>
    <property type="match status" value="1"/>
</dbReference>
<reference evidence="2 3" key="1">
    <citation type="submission" date="2020-08" db="EMBL/GenBank/DDBJ databases">
        <title>Cohnella phylogeny.</title>
        <authorList>
            <person name="Dunlap C."/>
        </authorList>
    </citation>
    <scope>NUCLEOTIDE SEQUENCE [LARGE SCALE GENOMIC DNA]</scope>
    <source>
        <strain evidence="2 3">DSM 28246</strain>
    </source>
</reference>
<gene>
    <name evidence="2" type="ORF">H7C19_30025</name>
</gene>
<dbReference type="Gene3D" id="1.20.1260.10">
    <property type="match status" value="1"/>
</dbReference>
<proteinExistence type="predicted"/>
<dbReference type="GO" id="GO:0016491">
    <property type="term" value="F:oxidoreductase activity"/>
    <property type="evidence" value="ECO:0007669"/>
    <property type="project" value="InterPro"/>
</dbReference>